<evidence type="ECO:0000313" key="2">
    <source>
        <dbReference type="Proteomes" id="UP001153269"/>
    </source>
</evidence>
<organism evidence="1 2">
    <name type="scientific">Pleuronectes platessa</name>
    <name type="common">European plaice</name>
    <dbReference type="NCBI Taxonomy" id="8262"/>
    <lineage>
        <taxon>Eukaryota</taxon>
        <taxon>Metazoa</taxon>
        <taxon>Chordata</taxon>
        <taxon>Craniata</taxon>
        <taxon>Vertebrata</taxon>
        <taxon>Euteleostomi</taxon>
        <taxon>Actinopterygii</taxon>
        <taxon>Neopterygii</taxon>
        <taxon>Teleostei</taxon>
        <taxon>Neoteleostei</taxon>
        <taxon>Acanthomorphata</taxon>
        <taxon>Carangaria</taxon>
        <taxon>Pleuronectiformes</taxon>
        <taxon>Pleuronectoidei</taxon>
        <taxon>Pleuronectidae</taxon>
        <taxon>Pleuronectes</taxon>
    </lineage>
</organism>
<name>A0A9N7TPB7_PLEPL</name>
<dbReference type="EMBL" id="CADEAL010000224">
    <property type="protein sequence ID" value="CAB1416675.1"/>
    <property type="molecule type" value="Genomic_DNA"/>
</dbReference>
<evidence type="ECO:0000313" key="1">
    <source>
        <dbReference type="EMBL" id="CAB1416675.1"/>
    </source>
</evidence>
<keyword evidence="2" id="KW-1185">Reference proteome</keyword>
<dbReference type="AlphaFoldDB" id="A0A9N7TPB7"/>
<gene>
    <name evidence="1" type="ORF">PLEPLA_LOCUS4466</name>
</gene>
<protein>
    <submittedName>
        <fullName evidence="1">Uncharacterized protein</fullName>
    </submittedName>
</protein>
<dbReference type="Proteomes" id="UP001153269">
    <property type="component" value="Unassembled WGS sequence"/>
</dbReference>
<sequence>MSLKDGGRATKHFSFFIPTLAPSVDLSVTVSVASRQEDYYWLDTSAGSTGLHYYAAGDAGLTKRKLSSVSLSGRAESGSDSRRIRWTLKCTDSLSSTSKPRRRSERV</sequence>
<accession>A0A9N7TPB7</accession>
<comment type="caution">
    <text evidence="1">The sequence shown here is derived from an EMBL/GenBank/DDBJ whole genome shotgun (WGS) entry which is preliminary data.</text>
</comment>
<proteinExistence type="predicted"/>
<reference evidence="1" key="1">
    <citation type="submission" date="2020-03" db="EMBL/GenBank/DDBJ databases">
        <authorList>
            <person name="Weist P."/>
        </authorList>
    </citation>
    <scope>NUCLEOTIDE SEQUENCE</scope>
</reference>